<dbReference type="EMBL" id="SZYD01000007">
    <property type="protein sequence ID" value="KAD5802647.1"/>
    <property type="molecule type" value="Genomic_DNA"/>
</dbReference>
<evidence type="ECO:0000313" key="1">
    <source>
        <dbReference type="EMBL" id="KAD5802647.1"/>
    </source>
</evidence>
<keyword evidence="2" id="KW-1185">Reference proteome</keyword>
<organism evidence="1 2">
    <name type="scientific">Mikania micrantha</name>
    <name type="common">bitter vine</name>
    <dbReference type="NCBI Taxonomy" id="192012"/>
    <lineage>
        <taxon>Eukaryota</taxon>
        <taxon>Viridiplantae</taxon>
        <taxon>Streptophyta</taxon>
        <taxon>Embryophyta</taxon>
        <taxon>Tracheophyta</taxon>
        <taxon>Spermatophyta</taxon>
        <taxon>Magnoliopsida</taxon>
        <taxon>eudicotyledons</taxon>
        <taxon>Gunneridae</taxon>
        <taxon>Pentapetalae</taxon>
        <taxon>asterids</taxon>
        <taxon>campanulids</taxon>
        <taxon>Asterales</taxon>
        <taxon>Asteraceae</taxon>
        <taxon>Asteroideae</taxon>
        <taxon>Heliantheae alliance</taxon>
        <taxon>Eupatorieae</taxon>
        <taxon>Mikania</taxon>
    </lineage>
</organism>
<reference evidence="1 2" key="1">
    <citation type="submission" date="2019-05" db="EMBL/GenBank/DDBJ databases">
        <title>Mikania micrantha, genome provides insights into the molecular mechanism of rapid growth.</title>
        <authorList>
            <person name="Liu B."/>
        </authorList>
    </citation>
    <scope>NUCLEOTIDE SEQUENCE [LARGE SCALE GENOMIC DNA]</scope>
    <source>
        <strain evidence="1">NLD-2019</strain>
        <tissue evidence="1">Leaf</tissue>
    </source>
</reference>
<evidence type="ECO:0000313" key="2">
    <source>
        <dbReference type="Proteomes" id="UP000326396"/>
    </source>
</evidence>
<gene>
    <name evidence="1" type="ORF">E3N88_14007</name>
</gene>
<accession>A0A5N6P1H8</accession>
<sequence length="169" mass="19035">MRARPNGQGRLATPFAKPHSPFPIRALNHLELQPAEWPQGLIRSPSFCSYSAERPLTSRMANRVTWPNGQPHGLIRGHSLAEWPHAATNHSEYSFARPYPHSSVITFGQPQATFGHPLAEWPPMRPTSGHMRPNQFPFGPPLHSVNLIRPSNQHYSFGHKDHSNSPWPP</sequence>
<dbReference type="Proteomes" id="UP000326396">
    <property type="component" value="Linkage Group LG15"/>
</dbReference>
<dbReference type="AlphaFoldDB" id="A0A5N6P1H8"/>
<protein>
    <submittedName>
        <fullName evidence="1">Uncharacterized protein</fullName>
    </submittedName>
</protein>
<comment type="caution">
    <text evidence="1">The sequence shown here is derived from an EMBL/GenBank/DDBJ whole genome shotgun (WGS) entry which is preliminary data.</text>
</comment>
<name>A0A5N6P1H8_9ASTR</name>
<proteinExistence type="predicted"/>